<keyword evidence="1" id="KW-0175">Coiled coil</keyword>
<dbReference type="AlphaFoldDB" id="A0A3S4ZSN1"/>
<accession>A0A3S4ZSN1</accession>
<evidence type="ECO:0000256" key="1">
    <source>
        <dbReference type="SAM" id="Coils"/>
    </source>
</evidence>
<comment type="caution">
    <text evidence="2">The sequence shown here is derived from an EMBL/GenBank/DDBJ whole genome shotgun (WGS) entry which is preliminary data.</text>
</comment>
<evidence type="ECO:0000313" key="3">
    <source>
        <dbReference type="Proteomes" id="UP000784294"/>
    </source>
</evidence>
<reference evidence="2" key="1">
    <citation type="submission" date="2018-11" db="EMBL/GenBank/DDBJ databases">
        <authorList>
            <consortium name="Pathogen Informatics"/>
        </authorList>
    </citation>
    <scope>NUCLEOTIDE SEQUENCE</scope>
</reference>
<dbReference type="EMBL" id="CAAALY010038588">
    <property type="protein sequence ID" value="VEL18778.1"/>
    <property type="molecule type" value="Genomic_DNA"/>
</dbReference>
<organism evidence="2 3">
    <name type="scientific">Protopolystoma xenopodis</name>
    <dbReference type="NCBI Taxonomy" id="117903"/>
    <lineage>
        <taxon>Eukaryota</taxon>
        <taxon>Metazoa</taxon>
        <taxon>Spiralia</taxon>
        <taxon>Lophotrochozoa</taxon>
        <taxon>Platyhelminthes</taxon>
        <taxon>Monogenea</taxon>
        <taxon>Polyopisthocotylea</taxon>
        <taxon>Polystomatidea</taxon>
        <taxon>Polystomatidae</taxon>
        <taxon>Protopolystoma</taxon>
    </lineage>
</organism>
<dbReference type="Proteomes" id="UP000784294">
    <property type="component" value="Unassembled WGS sequence"/>
</dbReference>
<evidence type="ECO:0000313" key="2">
    <source>
        <dbReference type="EMBL" id="VEL18778.1"/>
    </source>
</evidence>
<feature type="coiled-coil region" evidence="1">
    <location>
        <begin position="35"/>
        <end position="76"/>
    </location>
</feature>
<proteinExistence type="predicted"/>
<sequence>MPSFAPLTLSHAVNPFAPDQIEAMSSFFELYDKKANQLDEAHVNVRDEIEQCDQDIFELETQLRMLELRFEEQSSK</sequence>
<protein>
    <submittedName>
        <fullName evidence="2">Uncharacterized protein</fullName>
    </submittedName>
</protein>
<keyword evidence="3" id="KW-1185">Reference proteome</keyword>
<name>A0A3S4ZSN1_9PLAT</name>
<gene>
    <name evidence="2" type="ORF">PXEA_LOCUS12218</name>
</gene>